<dbReference type="RefSeq" id="WP_010923509.1">
    <property type="nucleotide sequence ID" value="NZ_LT549890.1"/>
</dbReference>
<evidence type="ECO:0000313" key="1">
    <source>
        <dbReference type="EMBL" id="QPG48795.1"/>
    </source>
</evidence>
<dbReference type="GeneID" id="84057997"/>
<sequence length="68" mass="7614">MTTFKSVHLALIPQLEERLSKIGDVEVMNEVKKLKSALPNNVVLVTMDKNLASNISLNLKTITLESYE</sequence>
<reference evidence="2" key="2">
    <citation type="submission" date="2016-04" db="EMBL/GenBank/DDBJ databases">
        <authorList>
            <person name="Evans L.H."/>
            <person name="Alamgir A."/>
            <person name="Owens N."/>
            <person name="Weber N.D."/>
            <person name="Virtaneva K."/>
            <person name="Barbian K."/>
            <person name="Babar A."/>
            <person name="Rosenke K."/>
        </authorList>
    </citation>
    <scope>NUCLEOTIDE SEQUENCE</scope>
    <source>
        <strain evidence="2">P1</strain>
    </source>
</reference>
<reference evidence="1 4" key="3">
    <citation type="journal article" date="2020" name="Nat. Commun.">
        <title>The structures of two archaeal type IV pili illuminate evolutionary relationships.</title>
        <authorList>
            <person name="Wang F."/>
            <person name="Baquero D.P."/>
            <person name="Su Z."/>
            <person name="Beltran L.C."/>
            <person name="Prangishvili D."/>
            <person name="Krupovic M."/>
            <person name="Egelman E.H."/>
        </authorList>
    </citation>
    <scope>NUCLEOTIDE SEQUENCE [LARGE SCALE GENOMIC DNA]</scope>
    <source>
        <strain evidence="1 4">POZ149</strain>
    </source>
</reference>
<accession>A0A157T320</accession>
<dbReference type="PATRIC" id="fig|2287.9.peg.1816"/>
<evidence type="ECO:0000313" key="3">
    <source>
        <dbReference type="Proteomes" id="UP000076770"/>
    </source>
</evidence>
<proteinExistence type="predicted"/>
<dbReference type="EMBL" id="LT549890">
    <property type="protein sequence ID" value="SAI85288.1"/>
    <property type="molecule type" value="Genomic_DNA"/>
</dbReference>
<evidence type="ECO:0000313" key="4">
    <source>
        <dbReference type="Proteomes" id="UP000594632"/>
    </source>
</evidence>
<reference evidence="3" key="1">
    <citation type="submission" date="2016-04" db="EMBL/GenBank/DDBJ databases">
        <authorList>
            <person name="Shah S.A."/>
            <person name="Garrett R.A."/>
        </authorList>
    </citation>
    <scope>NUCLEOTIDE SEQUENCE [LARGE SCALE GENOMIC DNA]</scope>
    <source>
        <strain evidence="3">ATCC 35091 / DSM 1616 / JCM 8930 / NBRC 15331 / P1</strain>
    </source>
</reference>
<gene>
    <name evidence="1" type="ORF">HFC64_01355</name>
    <name evidence="2" type="ORF">SSOP1_1734</name>
</gene>
<dbReference type="Proteomes" id="UP000594632">
    <property type="component" value="Chromosome"/>
</dbReference>
<dbReference type="AlphaFoldDB" id="A0A157T320"/>
<dbReference type="EMBL" id="CP050869">
    <property type="protein sequence ID" value="QPG48795.1"/>
    <property type="molecule type" value="Genomic_DNA"/>
</dbReference>
<dbReference type="Proteomes" id="UP000076770">
    <property type="component" value="Chromosome i"/>
</dbReference>
<name>A0A157T320_SACSO</name>
<organism evidence="2 3">
    <name type="scientific">Saccharolobus solfataricus</name>
    <name type="common">Sulfolobus solfataricus</name>
    <dbReference type="NCBI Taxonomy" id="2287"/>
    <lineage>
        <taxon>Archaea</taxon>
        <taxon>Thermoproteota</taxon>
        <taxon>Thermoprotei</taxon>
        <taxon>Sulfolobales</taxon>
        <taxon>Sulfolobaceae</taxon>
        <taxon>Saccharolobus</taxon>
    </lineage>
</organism>
<protein>
    <submittedName>
        <fullName evidence="2">Uncharacterized protein</fullName>
    </submittedName>
</protein>
<dbReference type="OrthoDB" id="372968at2157"/>
<evidence type="ECO:0000313" key="2">
    <source>
        <dbReference type="EMBL" id="SAI85288.1"/>
    </source>
</evidence>